<feature type="region of interest" description="Disordered" evidence="1">
    <location>
        <begin position="37"/>
        <end position="70"/>
    </location>
</feature>
<sequence>MLLPRWQETHKRVIGWQSSNVRLGAIWLRQGWDRSSDIFPKPPPPAKKAAVAPTTSASKPTAMKKETKPVLAVKDVRSDSSFFSAPKPKAKLPSFKKALAPVKKEPDLNVAQPSSIVPFQEALKSMGKGRRDSPVTV</sequence>
<evidence type="ECO:0000313" key="3">
    <source>
        <dbReference type="Proteomes" id="UP001195769"/>
    </source>
</evidence>
<gene>
    <name evidence="2" type="ORF">F5891DRAFT_1195563</name>
</gene>
<organism evidence="2 3">
    <name type="scientific">Suillus fuscotomentosus</name>
    <dbReference type="NCBI Taxonomy" id="1912939"/>
    <lineage>
        <taxon>Eukaryota</taxon>
        <taxon>Fungi</taxon>
        <taxon>Dikarya</taxon>
        <taxon>Basidiomycota</taxon>
        <taxon>Agaricomycotina</taxon>
        <taxon>Agaricomycetes</taxon>
        <taxon>Agaricomycetidae</taxon>
        <taxon>Boletales</taxon>
        <taxon>Suillineae</taxon>
        <taxon>Suillaceae</taxon>
        <taxon>Suillus</taxon>
    </lineage>
</organism>
<dbReference type="Proteomes" id="UP001195769">
    <property type="component" value="Unassembled WGS sequence"/>
</dbReference>
<protein>
    <submittedName>
        <fullName evidence="2">Uncharacterized protein</fullName>
    </submittedName>
</protein>
<proteinExistence type="predicted"/>
<dbReference type="AlphaFoldDB" id="A0AAD4HFD2"/>
<keyword evidence="3" id="KW-1185">Reference proteome</keyword>
<dbReference type="EMBL" id="JABBWK010000084">
    <property type="protein sequence ID" value="KAG1894146.1"/>
    <property type="molecule type" value="Genomic_DNA"/>
</dbReference>
<feature type="compositionally biased region" description="Low complexity" evidence="1">
    <location>
        <begin position="47"/>
        <end position="61"/>
    </location>
</feature>
<dbReference type="RefSeq" id="XP_041219722.1">
    <property type="nucleotide sequence ID" value="XM_041368149.1"/>
</dbReference>
<reference evidence="2" key="1">
    <citation type="journal article" date="2020" name="New Phytol.">
        <title>Comparative genomics reveals dynamic genome evolution in host specialist ectomycorrhizal fungi.</title>
        <authorList>
            <person name="Lofgren L.A."/>
            <person name="Nguyen N.H."/>
            <person name="Vilgalys R."/>
            <person name="Ruytinx J."/>
            <person name="Liao H.L."/>
            <person name="Branco S."/>
            <person name="Kuo A."/>
            <person name="LaButti K."/>
            <person name="Lipzen A."/>
            <person name="Andreopoulos W."/>
            <person name="Pangilinan J."/>
            <person name="Riley R."/>
            <person name="Hundley H."/>
            <person name="Na H."/>
            <person name="Barry K."/>
            <person name="Grigoriev I.V."/>
            <person name="Stajich J.E."/>
            <person name="Kennedy P.G."/>
        </authorList>
    </citation>
    <scope>NUCLEOTIDE SEQUENCE</scope>
    <source>
        <strain evidence="2">FC203</strain>
    </source>
</reference>
<comment type="caution">
    <text evidence="2">The sequence shown here is derived from an EMBL/GenBank/DDBJ whole genome shotgun (WGS) entry which is preliminary data.</text>
</comment>
<name>A0AAD4HFD2_9AGAM</name>
<accession>A0AAD4HFD2</accession>
<evidence type="ECO:0000313" key="2">
    <source>
        <dbReference type="EMBL" id="KAG1894146.1"/>
    </source>
</evidence>
<dbReference type="GeneID" id="64662447"/>
<evidence type="ECO:0000256" key="1">
    <source>
        <dbReference type="SAM" id="MobiDB-lite"/>
    </source>
</evidence>